<dbReference type="Gene3D" id="3.30.460.10">
    <property type="entry name" value="Beta Polymerase, domain 2"/>
    <property type="match status" value="1"/>
</dbReference>
<accession>A0A4P8XHK1</accession>
<evidence type="ECO:0000313" key="1">
    <source>
        <dbReference type="EMBL" id="QCT01798.1"/>
    </source>
</evidence>
<dbReference type="AlphaFoldDB" id="A0A4P8XHK1"/>
<dbReference type="KEGG" id="palo:E6C60_1080"/>
<dbReference type="PANTHER" id="PTHR34822">
    <property type="entry name" value="GRPB DOMAIN PROTEIN (AFU_ORTHOLOGUE AFUA_1G01530)"/>
    <property type="match status" value="1"/>
</dbReference>
<evidence type="ECO:0000313" key="2">
    <source>
        <dbReference type="Proteomes" id="UP000300879"/>
    </source>
</evidence>
<gene>
    <name evidence="1" type="ORF">E6C60_1080</name>
</gene>
<name>A0A4P8XHK1_9BACL</name>
<dbReference type="Proteomes" id="UP000300879">
    <property type="component" value="Chromosome"/>
</dbReference>
<keyword evidence="2" id="KW-1185">Reference proteome</keyword>
<dbReference type="OrthoDB" id="9799092at2"/>
<dbReference type="InterPro" id="IPR007344">
    <property type="entry name" value="GrpB/CoaE"/>
</dbReference>
<protein>
    <recommendedName>
        <fullName evidence="3">GrpB family protein</fullName>
    </recommendedName>
</protein>
<dbReference type="InterPro" id="IPR043519">
    <property type="entry name" value="NT_sf"/>
</dbReference>
<reference evidence="1 2" key="1">
    <citation type="submission" date="2019-05" db="EMBL/GenBank/DDBJ databases">
        <authorList>
            <person name="Chen C."/>
        </authorList>
    </citation>
    <scope>NUCLEOTIDE SEQUENCE [LARGE SCALE GENOMIC DNA]</scope>
    <source>
        <strain evidence="1 2">HB172198</strain>
    </source>
</reference>
<dbReference type="EMBL" id="CP040396">
    <property type="protein sequence ID" value="QCT01798.1"/>
    <property type="molecule type" value="Genomic_DNA"/>
</dbReference>
<evidence type="ECO:0008006" key="3">
    <source>
        <dbReference type="Google" id="ProtNLM"/>
    </source>
</evidence>
<sequence length="185" mass="21923">MRRTEIAPWTENWFDVYRIEEVLLHSIFSNELLEIHHIGSTSVPQIGFAKPIIDILIVVKDIIKVDEYNEQMIHKGYKPRGEQGIVGRRYFPKGGDHRTHHVHIYEVGNINIEYHLNFKEYLMNHPDEAKTYGELKLHLAKQSPDDVRVYQDGKEAFCTEIVKKAMKWASERRNNKEQNREWRLA</sequence>
<proteinExistence type="predicted"/>
<dbReference type="Pfam" id="PF04229">
    <property type="entry name" value="GrpB"/>
    <property type="match status" value="1"/>
</dbReference>
<organism evidence="1 2">
    <name type="scientific">Paenibacillus algicola</name>
    <dbReference type="NCBI Taxonomy" id="2565926"/>
    <lineage>
        <taxon>Bacteria</taxon>
        <taxon>Bacillati</taxon>
        <taxon>Bacillota</taxon>
        <taxon>Bacilli</taxon>
        <taxon>Bacillales</taxon>
        <taxon>Paenibacillaceae</taxon>
        <taxon>Paenibacillus</taxon>
    </lineage>
</organism>
<dbReference type="PANTHER" id="PTHR34822:SF1">
    <property type="entry name" value="GRPB FAMILY PROTEIN"/>
    <property type="match status" value="1"/>
</dbReference>
<dbReference type="SUPFAM" id="SSF81301">
    <property type="entry name" value="Nucleotidyltransferase"/>
    <property type="match status" value="1"/>
</dbReference>
<dbReference type="RefSeq" id="WP_138224860.1">
    <property type="nucleotide sequence ID" value="NZ_CP040396.1"/>
</dbReference>